<feature type="region of interest" description="Disordered" evidence="5">
    <location>
        <begin position="541"/>
        <end position="581"/>
    </location>
</feature>
<keyword evidence="4 6" id="KW-0472">Membrane</keyword>
<dbReference type="InterPro" id="IPR000182">
    <property type="entry name" value="GNAT_dom"/>
</dbReference>
<evidence type="ECO:0000313" key="10">
    <source>
        <dbReference type="Proteomes" id="UP000037505"/>
    </source>
</evidence>
<dbReference type="EMBL" id="JNOM01000010">
    <property type="protein sequence ID" value="KNG90679.1"/>
    <property type="molecule type" value="Genomic_DNA"/>
</dbReference>
<comment type="subcellular location">
    <subcellularLocation>
        <location evidence="1">Membrane</location>
        <topology evidence="1">Multi-pass membrane protein</topology>
    </subcellularLocation>
</comment>
<evidence type="ECO:0000259" key="8">
    <source>
        <dbReference type="PROSITE" id="PS51186"/>
    </source>
</evidence>
<evidence type="ECO:0000256" key="2">
    <source>
        <dbReference type="ARBA" id="ARBA00022692"/>
    </source>
</evidence>
<feature type="domain" description="N-acetyltransferase" evidence="8">
    <location>
        <begin position="710"/>
        <end position="887"/>
    </location>
</feature>
<feature type="transmembrane region" description="Helical" evidence="6">
    <location>
        <begin position="437"/>
        <end position="457"/>
    </location>
</feature>
<feature type="transmembrane region" description="Helical" evidence="6">
    <location>
        <begin position="123"/>
        <end position="141"/>
    </location>
</feature>
<keyword evidence="10" id="KW-1185">Reference proteome</keyword>
<dbReference type="InterPro" id="IPR016181">
    <property type="entry name" value="Acyl_CoA_acyltransferase"/>
</dbReference>
<dbReference type="Pfam" id="PF00083">
    <property type="entry name" value="Sugar_tr"/>
    <property type="match status" value="2"/>
</dbReference>
<dbReference type="InterPro" id="IPR005829">
    <property type="entry name" value="Sugar_transporter_CS"/>
</dbReference>
<dbReference type="PANTHER" id="PTHR24064">
    <property type="entry name" value="SOLUTE CARRIER FAMILY 22 MEMBER"/>
    <property type="match status" value="1"/>
</dbReference>
<dbReference type="GeneID" id="26802918"/>
<name>A0A0L1JFY7_ASPN3</name>
<evidence type="ECO:0000256" key="3">
    <source>
        <dbReference type="ARBA" id="ARBA00022989"/>
    </source>
</evidence>
<organism evidence="9 10">
    <name type="scientific">Aspergillus nomiae NRRL (strain ATCC 15546 / NRRL 13137 / CBS 260.88 / M93)</name>
    <dbReference type="NCBI Taxonomy" id="1509407"/>
    <lineage>
        <taxon>Eukaryota</taxon>
        <taxon>Fungi</taxon>
        <taxon>Dikarya</taxon>
        <taxon>Ascomycota</taxon>
        <taxon>Pezizomycotina</taxon>
        <taxon>Eurotiomycetes</taxon>
        <taxon>Eurotiomycetidae</taxon>
        <taxon>Eurotiales</taxon>
        <taxon>Aspergillaceae</taxon>
        <taxon>Aspergillus</taxon>
        <taxon>Aspergillus subgen. Circumdati</taxon>
    </lineage>
</organism>
<dbReference type="InterPro" id="IPR005828">
    <property type="entry name" value="MFS_sugar_transport-like"/>
</dbReference>
<feature type="domain" description="Major facilitator superfamily (MFS) profile" evidence="7">
    <location>
        <begin position="48"/>
        <end position="535"/>
    </location>
</feature>
<feature type="transmembrane region" description="Helical" evidence="6">
    <location>
        <begin position="694"/>
        <end position="712"/>
    </location>
</feature>
<dbReference type="CDD" id="cd17364">
    <property type="entry name" value="MFS_PhT"/>
    <property type="match status" value="1"/>
</dbReference>
<evidence type="ECO:0000256" key="4">
    <source>
        <dbReference type="ARBA" id="ARBA00023136"/>
    </source>
</evidence>
<evidence type="ECO:0000256" key="6">
    <source>
        <dbReference type="SAM" id="Phobius"/>
    </source>
</evidence>
<feature type="transmembrane region" description="Helical" evidence="6">
    <location>
        <begin position="191"/>
        <end position="213"/>
    </location>
</feature>
<proteinExistence type="predicted"/>
<dbReference type="GO" id="GO:0022857">
    <property type="term" value="F:transmembrane transporter activity"/>
    <property type="evidence" value="ECO:0007669"/>
    <property type="project" value="InterPro"/>
</dbReference>
<feature type="transmembrane region" description="Helical" evidence="6">
    <location>
        <begin position="512"/>
        <end position="531"/>
    </location>
</feature>
<evidence type="ECO:0000256" key="1">
    <source>
        <dbReference type="ARBA" id="ARBA00004141"/>
    </source>
</evidence>
<feature type="transmembrane region" description="Helical" evidence="6">
    <location>
        <begin position="406"/>
        <end position="425"/>
    </location>
</feature>
<comment type="caution">
    <text evidence="9">The sequence shown here is derived from an EMBL/GenBank/DDBJ whole genome shotgun (WGS) entry which is preliminary data.</text>
</comment>
<feature type="transmembrane region" description="Helical" evidence="6">
    <location>
        <begin position="147"/>
        <end position="170"/>
    </location>
</feature>
<keyword evidence="2 6" id="KW-0812">Transmembrane</keyword>
<feature type="transmembrane region" description="Helical" evidence="6">
    <location>
        <begin position="666"/>
        <end position="688"/>
    </location>
</feature>
<protein>
    <recommendedName>
        <fullName evidence="11">Phosphate:H+ symporter</fullName>
    </recommendedName>
</protein>
<dbReference type="Gene3D" id="3.40.630.30">
    <property type="match status" value="1"/>
</dbReference>
<dbReference type="PROSITE" id="PS51186">
    <property type="entry name" value="GNAT"/>
    <property type="match status" value="1"/>
</dbReference>
<evidence type="ECO:0000256" key="5">
    <source>
        <dbReference type="SAM" id="MobiDB-lite"/>
    </source>
</evidence>
<feature type="transmembrane region" description="Helical" evidence="6">
    <location>
        <begin position="376"/>
        <end position="394"/>
    </location>
</feature>
<feature type="transmembrane region" description="Helical" evidence="6">
    <location>
        <begin position="237"/>
        <end position="255"/>
    </location>
</feature>
<dbReference type="SUPFAM" id="SSF55729">
    <property type="entry name" value="Acyl-CoA N-acyltransferases (Nat)"/>
    <property type="match status" value="1"/>
</dbReference>
<dbReference type="PROSITE" id="PS00216">
    <property type="entry name" value="SUGAR_TRANSPORT_1"/>
    <property type="match status" value="1"/>
</dbReference>
<feature type="region of interest" description="Disordered" evidence="5">
    <location>
        <begin position="739"/>
        <end position="760"/>
    </location>
</feature>
<dbReference type="Pfam" id="PF00583">
    <property type="entry name" value="Acetyltransf_1"/>
    <property type="match status" value="1"/>
</dbReference>
<evidence type="ECO:0008006" key="11">
    <source>
        <dbReference type="Google" id="ProtNLM"/>
    </source>
</evidence>
<dbReference type="PROSITE" id="PS50850">
    <property type="entry name" value="MFS"/>
    <property type="match status" value="1"/>
</dbReference>
<reference evidence="9 10" key="1">
    <citation type="submission" date="2014-06" db="EMBL/GenBank/DDBJ databases">
        <title>The Genome of the Aflatoxigenic Filamentous Fungus Aspergillus nomius.</title>
        <authorList>
            <person name="Moore M.G."/>
            <person name="Shannon B.M."/>
            <person name="Brian M.M."/>
        </authorList>
    </citation>
    <scope>NUCLEOTIDE SEQUENCE [LARGE SCALE GENOMIC DNA]</scope>
    <source>
        <strain evidence="9 10">NRRL 13137</strain>
    </source>
</reference>
<keyword evidence="3 6" id="KW-1133">Transmembrane helix</keyword>
<dbReference type="OrthoDB" id="433512at2759"/>
<evidence type="ECO:0000259" key="7">
    <source>
        <dbReference type="PROSITE" id="PS50850"/>
    </source>
</evidence>
<dbReference type="AlphaFoldDB" id="A0A0L1JFY7"/>
<accession>A0A0L1JFY7</accession>
<dbReference type="GO" id="GO:0016747">
    <property type="term" value="F:acyltransferase activity, transferring groups other than amino-acyl groups"/>
    <property type="evidence" value="ECO:0007669"/>
    <property type="project" value="InterPro"/>
</dbReference>
<dbReference type="InterPro" id="IPR036259">
    <property type="entry name" value="MFS_trans_sf"/>
</dbReference>
<evidence type="ECO:0000313" key="9">
    <source>
        <dbReference type="EMBL" id="KNG90679.1"/>
    </source>
</evidence>
<dbReference type="STRING" id="1509407.A0A0L1JFY7"/>
<dbReference type="SUPFAM" id="SSF103473">
    <property type="entry name" value="MFS general substrate transporter"/>
    <property type="match status" value="1"/>
</dbReference>
<dbReference type="GO" id="GO:0016020">
    <property type="term" value="C:membrane"/>
    <property type="evidence" value="ECO:0007669"/>
    <property type="project" value="UniProtKB-SubCell"/>
</dbReference>
<gene>
    <name evidence="9" type="ORF">ANOM_001114</name>
</gene>
<dbReference type="RefSeq" id="XP_015411602.1">
    <property type="nucleotide sequence ID" value="XM_015546371.1"/>
</dbReference>
<sequence length="892" mass="98517">MTTLTSGGNSAFPNYNAELAHTQDANERRRLALAQIDNAPFGWRHARAVVVAGVGFFTDSYDIFAINLCSAMLGIVYWQDAVSRPGKIPYHSDTAIKVSTSGGTVFGQLFFGWLADIVGRKRMYGIELIIIILTTLAQALASDSPAVSITGILVFWRVLMGIGIGGDYPLSSIITSEFATTRHRGAMMGAVFAMQGFGQFGAAIVALTATVGFKGSLESATSVATCSGVCQLAVDKMWRVVIGFGAVPACLALYYRLTIRRHRATPLMLLEILKRRALTSVPILRESMKVTRMRSGESLFYRMKPWFWSPPKPVGRTFGPIFSNGRMVRFYWVLRAHGSSLTLVSFYGLGLNNSIILTAIGWNGGKNVYEYFYRNAVGNLILICAGAIPGYWVSVATVDYLGRKPIQLMGFVVLTVVFIVIGFAYEPLKRSNNGLLGLYIIAQFFFNFGPNATTFIVPGECFPTRYRSTSHGISAASGKVGAIIAQCVFGPLAYKGAKEGKDSSDTPWLNHVMQIFALFMLCGCSTSLLIPETKRKTLELMSGEDLETSSESTGESRSQVEARPAQPKNENTTSEAERHAESNEKLVDLCPVFSGNHLPRLPYTFTTFRYQHQQPSPTTMPPPNNPNQNLPHLTTTLAHTIPEEITSLHLISDSIAQQRQTASRAILFHPLTLTLLTLTLLLFSQHLYQTPPDWPLLVTTSTGSIATILLFTRYTTRGYLDEAERIGTWRWLYSNNHHSNSNPPPSHRHQHPTSKDPETSARDRDLILISKFGGKIIGTLVLRAFDTLSELDEHVSIPERTKMDVLEDRTTVGVIRAWTVRLGYRGVGLGRGLLEAAVAVCRERGWRGPVFSERHANSRVFGLGVGVGTVGMRGRDRWAWEVLDYVRRGFGD</sequence>
<dbReference type="PROSITE" id="PS00217">
    <property type="entry name" value="SUGAR_TRANSPORT_2"/>
    <property type="match status" value="1"/>
</dbReference>
<dbReference type="Gene3D" id="1.20.1250.20">
    <property type="entry name" value="MFS general substrate transporter like domains"/>
    <property type="match status" value="1"/>
</dbReference>
<dbReference type="Proteomes" id="UP000037505">
    <property type="component" value="Unassembled WGS sequence"/>
</dbReference>
<dbReference type="InterPro" id="IPR020846">
    <property type="entry name" value="MFS_dom"/>
</dbReference>